<reference evidence="3" key="1">
    <citation type="submission" date="2017-02" db="UniProtKB">
        <authorList>
            <consortium name="WormBaseParasite"/>
        </authorList>
    </citation>
    <scope>IDENTIFICATION</scope>
</reference>
<dbReference type="PANTHER" id="PTHR15691">
    <property type="entry name" value="WASH COMPLEX SUBUNIT 5"/>
    <property type="match status" value="1"/>
</dbReference>
<dbReference type="Pfam" id="PF10266">
    <property type="entry name" value="Strumpellin"/>
    <property type="match status" value="1"/>
</dbReference>
<dbReference type="GO" id="GO:0005768">
    <property type="term" value="C:endosome"/>
    <property type="evidence" value="ECO:0007669"/>
    <property type="project" value="TreeGrafter"/>
</dbReference>
<evidence type="ECO:0000313" key="3">
    <source>
        <dbReference type="WBParaSite" id="ALUE_0002164801-mRNA-1"/>
    </source>
</evidence>
<protein>
    <submittedName>
        <fullName evidence="3">Uncharacterized protein</fullName>
    </submittedName>
</protein>
<organism evidence="2 3">
    <name type="scientific">Ascaris lumbricoides</name>
    <name type="common">Giant roundworm</name>
    <dbReference type="NCBI Taxonomy" id="6252"/>
    <lineage>
        <taxon>Eukaryota</taxon>
        <taxon>Metazoa</taxon>
        <taxon>Ecdysozoa</taxon>
        <taxon>Nematoda</taxon>
        <taxon>Chromadorea</taxon>
        <taxon>Rhabditida</taxon>
        <taxon>Spirurina</taxon>
        <taxon>Ascaridomorpha</taxon>
        <taxon>Ascaridoidea</taxon>
        <taxon>Ascarididae</taxon>
        <taxon>Ascaris</taxon>
    </lineage>
</organism>
<dbReference type="GO" id="GO:0051125">
    <property type="term" value="P:regulation of actin nucleation"/>
    <property type="evidence" value="ECO:0007669"/>
    <property type="project" value="TreeGrafter"/>
</dbReference>
<sequence>MDLLSIDEVDGSSLKELVEQGHSLVAEIYRLVDKVPDDFVNPSSSKFKPLLVDFSYFDDLLVVDRFIDSNEHNELKDLGNYSEIRVEISNFYSTNRSYFMKNFIEITQMIIPKFFLI</sequence>
<proteinExistence type="inferred from homology"/>
<dbReference type="GO" id="GO:0071203">
    <property type="term" value="C:WASH complex"/>
    <property type="evidence" value="ECO:0007669"/>
    <property type="project" value="InterPro"/>
</dbReference>
<dbReference type="GO" id="GO:0007032">
    <property type="term" value="P:endosome organization"/>
    <property type="evidence" value="ECO:0007669"/>
    <property type="project" value="TreeGrafter"/>
</dbReference>
<dbReference type="PANTHER" id="PTHR15691:SF6">
    <property type="entry name" value="WASH COMPLEX SUBUNIT 5"/>
    <property type="match status" value="1"/>
</dbReference>
<evidence type="ECO:0000256" key="1">
    <source>
        <dbReference type="ARBA" id="ARBA00006224"/>
    </source>
</evidence>
<evidence type="ECO:0000313" key="2">
    <source>
        <dbReference type="Proteomes" id="UP000036681"/>
    </source>
</evidence>
<keyword evidence="2" id="KW-1185">Reference proteome</keyword>
<dbReference type="Proteomes" id="UP000036681">
    <property type="component" value="Unplaced"/>
</dbReference>
<comment type="similarity">
    <text evidence="1">Belongs to the strumpellin family.</text>
</comment>
<dbReference type="AlphaFoldDB" id="A0A0M3ISC0"/>
<accession>A0A0M3ISC0</accession>
<dbReference type="GO" id="GO:0140285">
    <property type="term" value="P:endosome fission"/>
    <property type="evidence" value="ECO:0007669"/>
    <property type="project" value="TreeGrafter"/>
</dbReference>
<dbReference type="GO" id="GO:0030041">
    <property type="term" value="P:actin filament polymerization"/>
    <property type="evidence" value="ECO:0007669"/>
    <property type="project" value="TreeGrafter"/>
</dbReference>
<dbReference type="InterPro" id="IPR019393">
    <property type="entry name" value="WASH_strumpellin"/>
</dbReference>
<name>A0A0M3ISC0_ASCLU</name>
<dbReference type="WBParaSite" id="ALUE_0002164801-mRNA-1">
    <property type="protein sequence ID" value="ALUE_0002164801-mRNA-1"/>
    <property type="gene ID" value="ALUE_0002164801"/>
</dbReference>